<dbReference type="AlphaFoldDB" id="A0A1M5MN76"/>
<evidence type="ECO:0000313" key="2">
    <source>
        <dbReference type="EMBL" id="SHG78884.1"/>
    </source>
</evidence>
<keyword evidence="1" id="KW-0472">Membrane</keyword>
<keyword evidence="1" id="KW-1133">Transmembrane helix</keyword>
<accession>A0A1M5MN76</accession>
<protein>
    <submittedName>
        <fullName evidence="2">Uncharacterized protein</fullName>
    </submittedName>
</protein>
<evidence type="ECO:0000313" key="3">
    <source>
        <dbReference type="Proteomes" id="UP000184221"/>
    </source>
</evidence>
<feature type="transmembrane region" description="Helical" evidence="1">
    <location>
        <begin position="6"/>
        <end position="24"/>
    </location>
</feature>
<dbReference type="RefSeq" id="WP_178346828.1">
    <property type="nucleotide sequence ID" value="NZ_FQXC01000001.1"/>
</dbReference>
<name>A0A1M5MN76_9RHOB</name>
<dbReference type="EMBL" id="FQXC01000001">
    <property type="protein sequence ID" value="SHG78884.1"/>
    <property type="molecule type" value="Genomic_DNA"/>
</dbReference>
<organism evidence="2 3">
    <name type="scientific">Marivita hallyeonensis</name>
    <dbReference type="NCBI Taxonomy" id="996342"/>
    <lineage>
        <taxon>Bacteria</taxon>
        <taxon>Pseudomonadati</taxon>
        <taxon>Pseudomonadota</taxon>
        <taxon>Alphaproteobacteria</taxon>
        <taxon>Rhodobacterales</taxon>
        <taxon>Roseobacteraceae</taxon>
        <taxon>Marivita</taxon>
    </lineage>
</organism>
<dbReference type="Proteomes" id="UP000184221">
    <property type="component" value="Unassembled WGS sequence"/>
</dbReference>
<keyword evidence="3" id="KW-1185">Reference proteome</keyword>
<keyword evidence="1" id="KW-0812">Transmembrane</keyword>
<proteinExistence type="predicted"/>
<dbReference type="STRING" id="996342.SAMN05443551_0587"/>
<evidence type="ECO:0000256" key="1">
    <source>
        <dbReference type="SAM" id="Phobius"/>
    </source>
</evidence>
<gene>
    <name evidence="2" type="ORF">SAMN05443551_0587</name>
</gene>
<sequence length="51" mass="5562">MEITQLIVVLFLGTISAVLIFALVSKWRVEKRMADDSAPKSTLAADAPSTR</sequence>
<reference evidence="2 3" key="1">
    <citation type="submission" date="2016-11" db="EMBL/GenBank/DDBJ databases">
        <authorList>
            <person name="Jaros S."/>
            <person name="Januszkiewicz K."/>
            <person name="Wedrychowicz H."/>
        </authorList>
    </citation>
    <scope>NUCLEOTIDE SEQUENCE [LARGE SCALE GENOMIC DNA]</scope>
    <source>
        <strain evidence="2 3">DSM 29431</strain>
    </source>
</reference>